<protein>
    <submittedName>
        <fullName evidence="4">Rab-GAP TBC domain-containing protein</fullName>
    </submittedName>
</protein>
<proteinExistence type="predicted"/>
<dbReference type="PROSITE" id="PS50086">
    <property type="entry name" value="TBC_RABGAP"/>
    <property type="match status" value="1"/>
</dbReference>
<dbReference type="SUPFAM" id="SSF47923">
    <property type="entry name" value="Ypt/Rab-GAP domain of gyp1p"/>
    <property type="match status" value="2"/>
</dbReference>
<reference evidence="4" key="1">
    <citation type="submission" date="2016-06" db="UniProtKB">
        <authorList>
            <consortium name="WormBaseParasite"/>
        </authorList>
    </citation>
    <scope>IDENTIFICATION</scope>
</reference>
<dbReference type="GO" id="GO:0031267">
    <property type="term" value="F:small GTPase binding"/>
    <property type="evidence" value="ECO:0007669"/>
    <property type="project" value="TreeGrafter"/>
</dbReference>
<evidence type="ECO:0000313" key="4">
    <source>
        <dbReference type="WBParaSite" id="GPUH_0001061301-mRNA-1"/>
    </source>
</evidence>
<dbReference type="WBParaSite" id="GPUH_0001061301-mRNA-1">
    <property type="protein sequence ID" value="GPUH_0001061301-mRNA-1"/>
    <property type="gene ID" value="GPUH_0001061301"/>
</dbReference>
<feature type="domain" description="Rab-GAP TBC" evidence="1">
    <location>
        <begin position="1"/>
        <end position="151"/>
    </location>
</feature>
<dbReference type="AlphaFoldDB" id="A0A183DPF9"/>
<dbReference type="InterPro" id="IPR000195">
    <property type="entry name" value="Rab-GAP-TBC_dom"/>
</dbReference>
<dbReference type="Gene3D" id="1.10.472.80">
    <property type="entry name" value="Ypt/Rab-GAP domain of gyp1p, domain 3"/>
    <property type="match status" value="1"/>
</dbReference>
<dbReference type="SMART" id="SM00164">
    <property type="entry name" value="TBC"/>
    <property type="match status" value="1"/>
</dbReference>
<dbReference type="InterPro" id="IPR050302">
    <property type="entry name" value="Rab_GAP_TBC_domain"/>
</dbReference>
<gene>
    <name evidence="2" type="ORF">GPUH_LOCUS10600</name>
</gene>
<dbReference type="GO" id="GO:0005096">
    <property type="term" value="F:GTPase activator activity"/>
    <property type="evidence" value="ECO:0007669"/>
    <property type="project" value="TreeGrafter"/>
</dbReference>
<sequence>MLVSVQRKWGKGVMNIFLGGDMGREGTLELIHLDISRTFPNLGFFQKSMCFLGAMLLLQMHQPYLSFQAFANLLNRSVLLAFFGLRQPQMTVYFIAYDQYFEQELPKLHHHFDVLDVRPDLYLIEWLYTLYAKSLPFDVSCRIWDVFLRDGEQFLFTTALG</sequence>
<name>A0A183DPF9_9BILA</name>
<dbReference type="PANTHER" id="PTHR47219:SF15">
    <property type="entry name" value="TBC1 DOMAIN FAMILY MEMBER 12 ISOFORM X1"/>
    <property type="match status" value="1"/>
</dbReference>
<reference evidence="2 3" key="2">
    <citation type="submission" date="2018-11" db="EMBL/GenBank/DDBJ databases">
        <authorList>
            <consortium name="Pathogen Informatics"/>
        </authorList>
    </citation>
    <scope>NUCLEOTIDE SEQUENCE [LARGE SCALE GENOMIC DNA]</scope>
</reference>
<organism evidence="4">
    <name type="scientific">Gongylonema pulchrum</name>
    <dbReference type="NCBI Taxonomy" id="637853"/>
    <lineage>
        <taxon>Eukaryota</taxon>
        <taxon>Metazoa</taxon>
        <taxon>Ecdysozoa</taxon>
        <taxon>Nematoda</taxon>
        <taxon>Chromadorea</taxon>
        <taxon>Rhabditida</taxon>
        <taxon>Spirurina</taxon>
        <taxon>Spiruromorpha</taxon>
        <taxon>Spiruroidea</taxon>
        <taxon>Gongylonematidae</taxon>
        <taxon>Gongylonema</taxon>
    </lineage>
</organism>
<dbReference type="OrthoDB" id="294251at2759"/>
<dbReference type="InterPro" id="IPR035969">
    <property type="entry name" value="Rab-GAP_TBC_sf"/>
</dbReference>
<dbReference type="PANTHER" id="PTHR47219">
    <property type="entry name" value="RAB GTPASE-ACTIVATING PROTEIN 1-LIKE"/>
    <property type="match status" value="1"/>
</dbReference>
<keyword evidence="3" id="KW-1185">Reference proteome</keyword>
<dbReference type="Pfam" id="PF00566">
    <property type="entry name" value="RabGAP-TBC"/>
    <property type="match status" value="1"/>
</dbReference>
<evidence type="ECO:0000313" key="2">
    <source>
        <dbReference type="EMBL" id="VDN17667.1"/>
    </source>
</evidence>
<accession>A0A183DPF9</accession>
<dbReference type="EMBL" id="UYRT01078056">
    <property type="protein sequence ID" value="VDN17667.1"/>
    <property type="molecule type" value="Genomic_DNA"/>
</dbReference>
<evidence type="ECO:0000313" key="3">
    <source>
        <dbReference type="Proteomes" id="UP000271098"/>
    </source>
</evidence>
<evidence type="ECO:0000259" key="1">
    <source>
        <dbReference type="PROSITE" id="PS50086"/>
    </source>
</evidence>
<dbReference type="Proteomes" id="UP000271098">
    <property type="component" value="Unassembled WGS sequence"/>
</dbReference>